<organism evidence="3 4">
    <name type="scientific">Vitis vinifera</name>
    <name type="common">Grape</name>
    <dbReference type="NCBI Taxonomy" id="29760"/>
    <lineage>
        <taxon>Eukaryota</taxon>
        <taxon>Viridiplantae</taxon>
        <taxon>Streptophyta</taxon>
        <taxon>Embryophyta</taxon>
        <taxon>Tracheophyta</taxon>
        <taxon>Spermatophyta</taxon>
        <taxon>Magnoliopsida</taxon>
        <taxon>eudicotyledons</taxon>
        <taxon>Gunneridae</taxon>
        <taxon>Pentapetalae</taxon>
        <taxon>rosids</taxon>
        <taxon>Vitales</taxon>
        <taxon>Vitaceae</taxon>
        <taxon>Viteae</taxon>
        <taxon>Vitis</taxon>
    </lineage>
</organism>
<evidence type="ECO:0000256" key="2">
    <source>
        <dbReference type="SAM" id="Phobius"/>
    </source>
</evidence>
<protein>
    <submittedName>
        <fullName evidence="3">Uncharacterized protein</fullName>
    </submittedName>
</protein>
<sequence length="94" mass="10102">MAFMEGSAADMLIKVVVFALVQVLVFLILKSSSDVFSKNKMRSLSFKPARSASIRRILAVISDLPAGGEVSSRSSRGLLAPSTGEYATADEDKY</sequence>
<evidence type="ECO:0000313" key="3">
    <source>
        <dbReference type="EMBL" id="RVW85426.1"/>
    </source>
</evidence>
<reference evidence="3 4" key="1">
    <citation type="journal article" date="2018" name="PLoS Genet.">
        <title>Population sequencing reveals clonal diversity and ancestral inbreeding in the grapevine cultivar Chardonnay.</title>
        <authorList>
            <person name="Roach M.J."/>
            <person name="Johnson D.L."/>
            <person name="Bohlmann J."/>
            <person name="van Vuuren H.J."/>
            <person name="Jones S.J."/>
            <person name="Pretorius I.S."/>
            <person name="Schmidt S.A."/>
            <person name="Borneman A.R."/>
        </authorList>
    </citation>
    <scope>NUCLEOTIDE SEQUENCE [LARGE SCALE GENOMIC DNA]</scope>
    <source>
        <strain evidence="4">cv. Chardonnay</strain>
        <tissue evidence="3">Leaf</tissue>
    </source>
</reference>
<feature type="region of interest" description="Disordered" evidence="1">
    <location>
        <begin position="67"/>
        <end position="94"/>
    </location>
</feature>
<proteinExistence type="predicted"/>
<dbReference type="PANTHER" id="PTHR34268:SF8">
    <property type="entry name" value="FAE DOMAIN-CONTAINING PROTEIN"/>
    <property type="match status" value="1"/>
</dbReference>
<dbReference type="AlphaFoldDB" id="A0A438HLW2"/>
<evidence type="ECO:0000256" key="1">
    <source>
        <dbReference type="SAM" id="MobiDB-lite"/>
    </source>
</evidence>
<dbReference type="PANTHER" id="PTHR34268">
    <property type="entry name" value="OS01G0321850 PROTEIN"/>
    <property type="match status" value="1"/>
</dbReference>
<feature type="transmembrane region" description="Helical" evidence="2">
    <location>
        <begin position="12"/>
        <end position="29"/>
    </location>
</feature>
<gene>
    <name evidence="3" type="ORF">CK203_039034</name>
</gene>
<accession>A0A438HLW2</accession>
<comment type="caution">
    <text evidence="3">The sequence shown here is derived from an EMBL/GenBank/DDBJ whole genome shotgun (WGS) entry which is preliminary data.</text>
</comment>
<evidence type="ECO:0000313" key="4">
    <source>
        <dbReference type="Proteomes" id="UP000288805"/>
    </source>
</evidence>
<keyword evidence="2" id="KW-0812">Transmembrane</keyword>
<keyword evidence="2" id="KW-0472">Membrane</keyword>
<keyword evidence="2" id="KW-1133">Transmembrane helix</keyword>
<name>A0A438HLW2_VITVI</name>
<dbReference type="Proteomes" id="UP000288805">
    <property type="component" value="Unassembled WGS sequence"/>
</dbReference>
<dbReference type="EMBL" id="QGNW01000204">
    <property type="protein sequence ID" value="RVW85426.1"/>
    <property type="molecule type" value="Genomic_DNA"/>
</dbReference>